<dbReference type="Gene3D" id="3.30.750.140">
    <property type="match status" value="1"/>
</dbReference>
<dbReference type="EMBL" id="CP053084">
    <property type="protein sequence ID" value="QJR29059.1"/>
    <property type="molecule type" value="Genomic_DNA"/>
</dbReference>
<gene>
    <name evidence="3" type="ORF">HKT17_04730</name>
</gene>
<protein>
    <recommendedName>
        <fullName evidence="2">Flagellar hook-length control protein-like C-terminal domain-containing protein</fullName>
    </recommendedName>
</protein>
<dbReference type="PANTHER" id="PTHR37533:SF2">
    <property type="entry name" value="FLAGELLAR HOOK-LENGTH CONTROL PROTEIN"/>
    <property type="match status" value="1"/>
</dbReference>
<feature type="compositionally biased region" description="Polar residues" evidence="1">
    <location>
        <begin position="437"/>
        <end position="451"/>
    </location>
</feature>
<evidence type="ECO:0000256" key="1">
    <source>
        <dbReference type="SAM" id="MobiDB-lite"/>
    </source>
</evidence>
<feature type="compositionally biased region" description="Polar residues" evidence="1">
    <location>
        <begin position="1"/>
        <end position="15"/>
    </location>
</feature>
<feature type="compositionally biased region" description="Low complexity" evidence="1">
    <location>
        <begin position="479"/>
        <end position="488"/>
    </location>
</feature>
<feature type="region of interest" description="Disordered" evidence="1">
    <location>
        <begin position="1"/>
        <end position="30"/>
    </location>
</feature>
<feature type="domain" description="Flagellar hook-length control protein-like C-terminal" evidence="2">
    <location>
        <begin position="360"/>
        <end position="442"/>
    </location>
</feature>
<sequence>MNTSTQAMNNVNKVQTPAAGNKPKQGQQESQLNFTELFSSALGQSAPTAQLNSIESQLRESLYQQSKPKKNNESTANAEAAQAAQAAVWAQRNWMQTAPVQQATPVAANEVIKDTKDTEAAKQAVAPDNTAPTDSANASTSSENSQANARGAQQTPEKNADNDTEQTAKVALPGNTTNPANSGTALDTKPTTTELALNSAADGEPVAQVINPTKPEQTTGNELAGADKARPDLKTTAQLKADATIANSTVQMRADTAQGNGPGNVGNAVQVQLNQQLNQQVAPQITQQIVQQAQAMGEGFGEEGLKVGQKILAAGNLQSTGTATGITAGTNGLTGTAGSAQQALIKTPVSQPGFAKELGQTVQWAIGKNLSTVDIRVNPESFGPMNMRLVQKGQQVQLVIRTQDEASANLLTQALGGLKEVLAQNGLQLNQVQIQHGNAPTPQGQANNGQAQFDQNRNQGQGNGQHAAGGDNSQTESGTPTNTTTARTPEGKLDLFA</sequence>
<dbReference type="RefSeq" id="WP_171098233.1">
    <property type="nucleotide sequence ID" value="NZ_CP053084.1"/>
</dbReference>
<feature type="region of interest" description="Disordered" evidence="1">
    <location>
        <begin position="117"/>
        <end position="164"/>
    </location>
</feature>
<reference evidence="3 4" key="1">
    <citation type="submission" date="2020-05" db="EMBL/GenBank/DDBJ databases">
        <title>Compete genome of Limnobacter sp. SAORIC-580.</title>
        <authorList>
            <person name="Song J."/>
            <person name="Cho J.-C."/>
        </authorList>
    </citation>
    <scope>NUCLEOTIDE SEQUENCE [LARGE SCALE GENOMIC DNA]</scope>
    <source>
        <strain evidence="3 4">SAORIC-580</strain>
    </source>
</reference>
<keyword evidence="4" id="KW-1185">Reference proteome</keyword>
<name>A0ABX6N3V0_9BURK</name>
<dbReference type="Proteomes" id="UP000501130">
    <property type="component" value="Chromosome"/>
</dbReference>
<feature type="compositionally biased region" description="Low complexity" evidence="1">
    <location>
        <begin position="452"/>
        <end position="472"/>
    </location>
</feature>
<proteinExistence type="predicted"/>
<dbReference type="InterPro" id="IPR052563">
    <property type="entry name" value="FliK"/>
</dbReference>
<accession>A0ABX6N3V0</accession>
<dbReference type="CDD" id="cd17470">
    <property type="entry name" value="T3SS_Flik_C"/>
    <property type="match status" value="1"/>
</dbReference>
<dbReference type="PANTHER" id="PTHR37533">
    <property type="entry name" value="FLAGELLAR HOOK-LENGTH CONTROL PROTEIN"/>
    <property type="match status" value="1"/>
</dbReference>
<evidence type="ECO:0000313" key="3">
    <source>
        <dbReference type="EMBL" id="QJR29059.1"/>
    </source>
</evidence>
<feature type="compositionally biased region" description="Polar residues" evidence="1">
    <location>
        <begin position="130"/>
        <end position="157"/>
    </location>
</feature>
<organism evidence="3 4">
    <name type="scientific">Limnobacter profundi</name>
    <dbReference type="NCBI Taxonomy" id="2732163"/>
    <lineage>
        <taxon>Bacteria</taxon>
        <taxon>Pseudomonadati</taxon>
        <taxon>Pseudomonadota</taxon>
        <taxon>Betaproteobacteria</taxon>
        <taxon>Burkholderiales</taxon>
        <taxon>Burkholderiaceae</taxon>
        <taxon>Limnobacter</taxon>
    </lineage>
</organism>
<feature type="region of interest" description="Disordered" evidence="1">
    <location>
        <begin position="437"/>
        <end position="497"/>
    </location>
</feature>
<evidence type="ECO:0000313" key="4">
    <source>
        <dbReference type="Proteomes" id="UP000501130"/>
    </source>
</evidence>
<dbReference type="Pfam" id="PF02120">
    <property type="entry name" value="Flg_hook"/>
    <property type="match status" value="1"/>
</dbReference>
<evidence type="ECO:0000259" key="2">
    <source>
        <dbReference type="Pfam" id="PF02120"/>
    </source>
</evidence>
<dbReference type="InterPro" id="IPR038610">
    <property type="entry name" value="FliK-like_C_sf"/>
</dbReference>
<dbReference type="InterPro" id="IPR021136">
    <property type="entry name" value="Flagellar_hook_control-like_C"/>
</dbReference>